<dbReference type="Proteomes" id="UP000002628">
    <property type="component" value="Segment"/>
</dbReference>
<keyword evidence="1" id="KW-1133">Transmembrane helix</keyword>
<evidence type="ECO:0000313" key="2">
    <source>
        <dbReference type="EMBL" id="ACY35901.1"/>
    </source>
</evidence>
<sequence length="86" mass="9796">MELGQFLHEQFNQAVKAWKDAATAVPIDGMRISRALEGVSNAKKALDDYHAMLKYIPMIYLVINCAWMGSTFLPEFKRQAPKNHTK</sequence>
<keyword evidence="3" id="KW-1185">Reference proteome</keyword>
<evidence type="ECO:0000256" key="1">
    <source>
        <dbReference type="SAM" id="Phobius"/>
    </source>
</evidence>
<dbReference type="RefSeq" id="YP_003359096.1">
    <property type="nucleotide sequence ID" value="NC_013698.1"/>
</dbReference>
<feature type="transmembrane region" description="Helical" evidence="1">
    <location>
        <begin position="55"/>
        <end position="73"/>
    </location>
</feature>
<name>D0U1Y9_9CAUD</name>
<protein>
    <submittedName>
        <fullName evidence="2">Uncharacterized protein</fullName>
    </submittedName>
</protein>
<dbReference type="GeneID" id="8684191"/>
<accession>D0U1Y9</accession>
<organism evidence="2 3">
    <name type="scientific">Clavibacter phage CMP1</name>
    <dbReference type="NCBI Taxonomy" id="686439"/>
    <lineage>
        <taxon>Viruses</taxon>
        <taxon>Duplodnaviria</taxon>
        <taxon>Heunggongvirae</taxon>
        <taxon>Uroviricota</taxon>
        <taxon>Caudoviricetes</taxon>
        <taxon>Cimpunavirus</taxon>
        <taxon>Cimpunavirus CMP1</taxon>
    </lineage>
</organism>
<proteinExistence type="predicted"/>
<keyword evidence="1" id="KW-0812">Transmembrane</keyword>
<dbReference type="KEGG" id="vg:8684191"/>
<evidence type="ECO:0000313" key="3">
    <source>
        <dbReference type="Proteomes" id="UP000002628"/>
    </source>
</evidence>
<keyword evidence="1" id="KW-0472">Membrane</keyword>
<gene>
    <name evidence="2" type="ORF">CMP1-05</name>
</gene>
<reference evidence="2 3" key="1">
    <citation type="journal article" date="2010" name="Microbiology">
        <title>The endolysins of bacteriophages CMP1 and CN77 are specific for the lysis of Clavibacter michiganensis strains.</title>
        <authorList>
            <person name="Wittmann J."/>
            <person name="Eichenlaub R."/>
            <person name="Dreiseikelmann B."/>
        </authorList>
    </citation>
    <scope>NUCLEOTIDE SEQUENCE [LARGE SCALE GENOMIC DNA]</scope>
</reference>
<dbReference type="EMBL" id="GQ241246">
    <property type="protein sequence ID" value="ACY35901.1"/>
    <property type="molecule type" value="Genomic_DNA"/>
</dbReference>